<keyword evidence="3" id="KW-1185">Reference proteome</keyword>
<keyword evidence="1" id="KW-0472">Membrane</keyword>
<protein>
    <submittedName>
        <fullName evidence="2">Sodium ion-translocating decarboxylase subunit beta</fullName>
    </submittedName>
</protein>
<evidence type="ECO:0000313" key="2">
    <source>
        <dbReference type="EMBL" id="MCM1990733.1"/>
    </source>
</evidence>
<dbReference type="InterPro" id="IPR005661">
    <property type="entry name" value="OadB_MmdB"/>
</dbReference>
<reference evidence="2" key="1">
    <citation type="journal article" date="2021" name="mSystems">
        <title>Bacteria and Archaea Synergistically Convert Glycine Betaine to Biogenic Methane in the Formosa Cold Seep of the South China Sea.</title>
        <authorList>
            <person name="Li L."/>
            <person name="Zhang W."/>
            <person name="Zhang S."/>
            <person name="Song L."/>
            <person name="Sun Q."/>
            <person name="Zhang H."/>
            <person name="Xiang H."/>
            <person name="Dong X."/>
        </authorList>
    </citation>
    <scope>NUCLEOTIDE SEQUENCE</scope>
    <source>
        <strain evidence="2">ZWT</strain>
    </source>
</reference>
<keyword evidence="1" id="KW-0812">Transmembrane</keyword>
<organism evidence="2 3">
    <name type="scientific">Oceanirhabdus seepicola</name>
    <dbReference type="NCBI Taxonomy" id="2828781"/>
    <lineage>
        <taxon>Bacteria</taxon>
        <taxon>Bacillati</taxon>
        <taxon>Bacillota</taxon>
        <taxon>Clostridia</taxon>
        <taxon>Eubacteriales</taxon>
        <taxon>Clostridiaceae</taxon>
        <taxon>Oceanirhabdus</taxon>
    </lineage>
</organism>
<keyword evidence="1" id="KW-1133">Transmembrane helix</keyword>
<comment type="caution">
    <text evidence="2">The sequence shown here is derived from an EMBL/GenBank/DDBJ whole genome shotgun (WGS) entry which is preliminary data.</text>
</comment>
<feature type="transmembrane region" description="Helical" evidence="1">
    <location>
        <begin position="88"/>
        <end position="107"/>
    </location>
</feature>
<evidence type="ECO:0000256" key="1">
    <source>
        <dbReference type="SAM" id="Phobius"/>
    </source>
</evidence>
<dbReference type="EMBL" id="JAGSOJ010000002">
    <property type="protein sequence ID" value="MCM1990733.1"/>
    <property type="molecule type" value="Genomic_DNA"/>
</dbReference>
<proteinExistence type="predicted"/>
<dbReference type="Proteomes" id="UP001056429">
    <property type="component" value="Unassembled WGS sequence"/>
</dbReference>
<evidence type="ECO:0000313" key="3">
    <source>
        <dbReference type="Proteomes" id="UP001056429"/>
    </source>
</evidence>
<name>A0A9J6P4M1_9CLOT</name>
<gene>
    <name evidence="2" type="ORF">KDK92_13460</name>
</gene>
<dbReference type="AlphaFoldDB" id="A0A9J6P4M1"/>
<feature type="transmembrane region" description="Helical" evidence="1">
    <location>
        <begin position="24"/>
        <end position="46"/>
    </location>
</feature>
<accession>A0A9J6P4M1</accession>
<dbReference type="GO" id="GO:0006814">
    <property type="term" value="P:sodium ion transport"/>
    <property type="evidence" value="ECO:0007669"/>
    <property type="project" value="InterPro"/>
</dbReference>
<reference evidence="2" key="2">
    <citation type="submission" date="2021-04" db="EMBL/GenBank/DDBJ databases">
        <authorList>
            <person name="Dong X."/>
        </authorList>
    </citation>
    <scope>NUCLEOTIDE SEQUENCE</scope>
    <source>
        <strain evidence="2">ZWT</strain>
    </source>
</reference>
<dbReference type="GO" id="GO:0016829">
    <property type="term" value="F:lyase activity"/>
    <property type="evidence" value="ECO:0007669"/>
    <property type="project" value="InterPro"/>
</dbReference>
<sequence length="115" mass="12583">MKIINIKIEKQYITRRITMKKQKILKISAYTSGAVTILMSLVYIFFNFISPSLLSFSFTKEEKAAIGIIGGADGPTAIFLTSKASGGLSLGALIIIFAIITAVLFLLSKYKKTNN</sequence>
<dbReference type="Pfam" id="PF03977">
    <property type="entry name" value="OAD_beta"/>
    <property type="match status" value="1"/>
</dbReference>